<organism evidence="2 3">
    <name type="scientific">Canna indica</name>
    <name type="common">Indian-shot</name>
    <dbReference type="NCBI Taxonomy" id="4628"/>
    <lineage>
        <taxon>Eukaryota</taxon>
        <taxon>Viridiplantae</taxon>
        <taxon>Streptophyta</taxon>
        <taxon>Embryophyta</taxon>
        <taxon>Tracheophyta</taxon>
        <taxon>Spermatophyta</taxon>
        <taxon>Magnoliopsida</taxon>
        <taxon>Liliopsida</taxon>
        <taxon>Zingiberales</taxon>
        <taxon>Cannaceae</taxon>
        <taxon>Canna</taxon>
    </lineage>
</organism>
<sequence length="191" mass="22037">MFTHRVTTIMPLPVAMLVWGWLRPRPTVAFMLYLSMRTRMTPKKTRTSHPRSETVNLSHAIVGALPAVRSVEHHQREPLRQQPSESRPRDCAAGAGLVQAGRDGDQDGRRWGRCSRWTRMGRSFSLFFGRTRVFMEGELIEIQENDEEEEFRANQTYMDEEDEKDNEGYGSHGLDVDDAINLENENLDDDE</sequence>
<dbReference type="Proteomes" id="UP001327560">
    <property type="component" value="Chromosome 3"/>
</dbReference>
<feature type="region of interest" description="Disordered" evidence="1">
    <location>
        <begin position="71"/>
        <end position="91"/>
    </location>
</feature>
<feature type="compositionally biased region" description="Acidic residues" evidence="1">
    <location>
        <begin position="176"/>
        <end position="191"/>
    </location>
</feature>
<protein>
    <submittedName>
        <fullName evidence="2">Uncharacterized protein</fullName>
    </submittedName>
</protein>
<dbReference type="EMBL" id="CP136892">
    <property type="protein sequence ID" value="WOL01552.1"/>
    <property type="molecule type" value="Genomic_DNA"/>
</dbReference>
<name>A0AAQ3K420_9LILI</name>
<evidence type="ECO:0000313" key="2">
    <source>
        <dbReference type="EMBL" id="WOL01552.1"/>
    </source>
</evidence>
<evidence type="ECO:0000256" key="1">
    <source>
        <dbReference type="SAM" id="MobiDB-lite"/>
    </source>
</evidence>
<proteinExistence type="predicted"/>
<gene>
    <name evidence="2" type="ORF">Cni_G10269</name>
</gene>
<keyword evidence="3" id="KW-1185">Reference proteome</keyword>
<evidence type="ECO:0000313" key="3">
    <source>
        <dbReference type="Proteomes" id="UP001327560"/>
    </source>
</evidence>
<feature type="region of interest" description="Disordered" evidence="1">
    <location>
        <begin position="144"/>
        <end position="191"/>
    </location>
</feature>
<dbReference type="AlphaFoldDB" id="A0AAQ3K420"/>
<accession>A0AAQ3K420</accession>
<reference evidence="2 3" key="1">
    <citation type="submission" date="2023-10" db="EMBL/GenBank/DDBJ databases">
        <title>Chromosome-scale genome assembly provides insights into flower coloration mechanisms of Canna indica.</title>
        <authorList>
            <person name="Li C."/>
        </authorList>
    </citation>
    <scope>NUCLEOTIDE SEQUENCE [LARGE SCALE GENOMIC DNA]</scope>
    <source>
        <tissue evidence="2">Flower</tissue>
    </source>
</reference>